<dbReference type="Proteomes" id="UP000186607">
    <property type="component" value="Unassembled WGS sequence"/>
</dbReference>
<dbReference type="eggNOG" id="COG0824">
    <property type="taxonomic scope" value="Bacteria"/>
</dbReference>
<comment type="caution">
    <text evidence="2">The sequence shown here is derived from an EMBL/GenBank/DDBJ whole genome shotgun (WGS) entry which is preliminary data.</text>
</comment>
<organism evidence="2 3">
    <name type="scientific">Deinococcus marmoris</name>
    <dbReference type="NCBI Taxonomy" id="249408"/>
    <lineage>
        <taxon>Bacteria</taxon>
        <taxon>Thermotogati</taxon>
        <taxon>Deinococcota</taxon>
        <taxon>Deinococci</taxon>
        <taxon>Deinococcales</taxon>
        <taxon>Deinococcaceae</taxon>
        <taxon>Deinococcus</taxon>
    </lineage>
</organism>
<reference evidence="2 3" key="1">
    <citation type="submission" date="2017-01" db="EMBL/GenBank/DDBJ databases">
        <title>Genome Analysis of Deinococcus marmoris KOPRI26562.</title>
        <authorList>
            <person name="Kim J.H."/>
            <person name="Oh H.-M."/>
        </authorList>
    </citation>
    <scope>NUCLEOTIDE SEQUENCE [LARGE SCALE GENOMIC DNA]</scope>
    <source>
        <strain evidence="2 3">KOPRI26562</strain>
    </source>
</reference>
<protein>
    <submittedName>
        <fullName evidence="2">Uncharacterized protein</fullName>
    </submittedName>
</protein>
<dbReference type="GO" id="GO:0047617">
    <property type="term" value="F:fatty acyl-CoA hydrolase activity"/>
    <property type="evidence" value="ECO:0007669"/>
    <property type="project" value="TreeGrafter"/>
</dbReference>
<sequence length="165" mass="18430">MKLSIPDADTLWDSLLPTRRHQQMLTVGPEHLDEMDHVNNTVYLVWCEGVARAHAERLGMGTEALRALGAVPVARQHVINYHRPALLGDRVRVRTALTVHAGLRSVRAYTIDRLNSSDPADLGVRLAECQTEWVWVDPVTGRPRRAPAEVIDRFGFGVQKQLPGS</sequence>
<dbReference type="Pfam" id="PF13279">
    <property type="entry name" value="4HBT_2"/>
    <property type="match status" value="1"/>
</dbReference>
<evidence type="ECO:0000313" key="3">
    <source>
        <dbReference type="Proteomes" id="UP000186607"/>
    </source>
</evidence>
<keyword evidence="1" id="KW-0378">Hydrolase</keyword>
<dbReference type="STRING" id="249408.BOO71_0013690"/>
<dbReference type="InterPro" id="IPR050563">
    <property type="entry name" value="4-hydroxybenzoyl-CoA_TE"/>
</dbReference>
<proteinExistence type="predicted"/>
<dbReference type="PANTHER" id="PTHR31793">
    <property type="entry name" value="4-HYDROXYBENZOYL-COA THIOESTERASE FAMILY MEMBER"/>
    <property type="match status" value="1"/>
</dbReference>
<accession>A0A1U7NSG0</accession>
<dbReference type="EMBL" id="MSTI01000160">
    <property type="protein sequence ID" value="OLV15858.1"/>
    <property type="molecule type" value="Genomic_DNA"/>
</dbReference>
<evidence type="ECO:0000313" key="2">
    <source>
        <dbReference type="EMBL" id="OLV15858.1"/>
    </source>
</evidence>
<dbReference type="InterPro" id="IPR029069">
    <property type="entry name" value="HotDog_dom_sf"/>
</dbReference>
<gene>
    <name evidence="2" type="ORF">BOO71_0013690</name>
</gene>
<dbReference type="CDD" id="cd00586">
    <property type="entry name" value="4HBT"/>
    <property type="match status" value="1"/>
</dbReference>
<evidence type="ECO:0000256" key="1">
    <source>
        <dbReference type="ARBA" id="ARBA00022801"/>
    </source>
</evidence>
<dbReference type="RefSeq" id="WP_075836662.1">
    <property type="nucleotide sequence ID" value="NZ_MSTI01000160.1"/>
</dbReference>
<name>A0A1U7NSG0_9DEIO</name>
<keyword evidence="3" id="KW-1185">Reference proteome</keyword>
<dbReference type="SUPFAM" id="SSF54637">
    <property type="entry name" value="Thioesterase/thiol ester dehydrase-isomerase"/>
    <property type="match status" value="1"/>
</dbReference>
<dbReference type="PANTHER" id="PTHR31793:SF37">
    <property type="entry name" value="ACYL-COA THIOESTER HYDROLASE YBGC"/>
    <property type="match status" value="1"/>
</dbReference>
<dbReference type="AlphaFoldDB" id="A0A1U7NSG0"/>
<dbReference type="Gene3D" id="3.10.129.10">
    <property type="entry name" value="Hotdog Thioesterase"/>
    <property type="match status" value="1"/>
</dbReference>